<dbReference type="GO" id="GO:0003677">
    <property type="term" value="F:DNA binding"/>
    <property type="evidence" value="ECO:0007669"/>
    <property type="project" value="TreeGrafter"/>
</dbReference>
<dbReference type="PANTHER" id="PTHR10629">
    <property type="entry name" value="CYTOSINE-SPECIFIC METHYLTRANSFERASE"/>
    <property type="match status" value="1"/>
</dbReference>
<evidence type="ECO:0000256" key="5">
    <source>
        <dbReference type="ARBA" id="ARBA00022747"/>
    </source>
</evidence>
<keyword evidence="5" id="KW-0680">Restriction system</keyword>
<evidence type="ECO:0000256" key="3">
    <source>
        <dbReference type="ARBA" id="ARBA00022679"/>
    </source>
</evidence>
<dbReference type="EMBL" id="JACHWZ010000004">
    <property type="protein sequence ID" value="MBB3060343.1"/>
    <property type="molecule type" value="Genomic_DNA"/>
</dbReference>
<dbReference type="InterPro" id="IPR050390">
    <property type="entry name" value="C5-Methyltransferase"/>
</dbReference>
<organism evidence="9 10">
    <name type="scientific">Microbulbifer rhizosphaerae</name>
    <dbReference type="NCBI Taxonomy" id="1562603"/>
    <lineage>
        <taxon>Bacteria</taxon>
        <taxon>Pseudomonadati</taxon>
        <taxon>Pseudomonadota</taxon>
        <taxon>Gammaproteobacteria</taxon>
        <taxon>Cellvibrionales</taxon>
        <taxon>Microbulbiferaceae</taxon>
        <taxon>Microbulbifer</taxon>
    </lineage>
</organism>
<comment type="caution">
    <text evidence="9">The sequence shown here is derived from an EMBL/GenBank/DDBJ whole genome shotgun (WGS) entry which is preliminary data.</text>
</comment>
<dbReference type="GO" id="GO:0044027">
    <property type="term" value="P:negative regulation of gene expression via chromosomal CpG island methylation"/>
    <property type="evidence" value="ECO:0007669"/>
    <property type="project" value="TreeGrafter"/>
</dbReference>
<dbReference type="NCBIfam" id="TIGR00675">
    <property type="entry name" value="dcm"/>
    <property type="match status" value="1"/>
</dbReference>
<keyword evidence="2 7" id="KW-0489">Methyltransferase</keyword>
<evidence type="ECO:0000256" key="8">
    <source>
        <dbReference type="RuleBase" id="RU000416"/>
    </source>
</evidence>
<dbReference type="GO" id="GO:0003886">
    <property type="term" value="F:DNA (cytosine-5-)-methyltransferase activity"/>
    <property type="evidence" value="ECO:0007669"/>
    <property type="project" value="UniProtKB-EC"/>
</dbReference>
<dbReference type="Gene3D" id="3.90.120.10">
    <property type="entry name" value="DNA Methylase, subunit A, domain 2"/>
    <property type="match status" value="1"/>
</dbReference>
<evidence type="ECO:0000256" key="4">
    <source>
        <dbReference type="ARBA" id="ARBA00022691"/>
    </source>
</evidence>
<evidence type="ECO:0000256" key="2">
    <source>
        <dbReference type="ARBA" id="ARBA00022603"/>
    </source>
</evidence>
<dbReference type="PRINTS" id="PR00105">
    <property type="entry name" value="C5METTRFRASE"/>
</dbReference>
<evidence type="ECO:0000256" key="7">
    <source>
        <dbReference type="PROSITE-ProRule" id="PRU01016"/>
    </source>
</evidence>
<dbReference type="Pfam" id="PF00145">
    <property type="entry name" value="DNA_methylase"/>
    <property type="match status" value="1"/>
</dbReference>
<dbReference type="AlphaFoldDB" id="A0A7W4Z822"/>
<feature type="active site" evidence="7">
    <location>
        <position position="125"/>
    </location>
</feature>
<keyword evidence="10" id="KW-1185">Reference proteome</keyword>
<evidence type="ECO:0000313" key="9">
    <source>
        <dbReference type="EMBL" id="MBB3060343.1"/>
    </source>
</evidence>
<dbReference type="SUPFAM" id="SSF53335">
    <property type="entry name" value="S-adenosyl-L-methionine-dependent methyltransferases"/>
    <property type="match status" value="1"/>
</dbReference>
<evidence type="ECO:0000256" key="6">
    <source>
        <dbReference type="ARBA" id="ARBA00047422"/>
    </source>
</evidence>
<comment type="similarity">
    <text evidence="7 8">Belongs to the class I-like SAM-binding methyltransferase superfamily. C5-methyltransferase family.</text>
</comment>
<evidence type="ECO:0000256" key="1">
    <source>
        <dbReference type="ARBA" id="ARBA00011975"/>
    </source>
</evidence>
<dbReference type="Proteomes" id="UP000535937">
    <property type="component" value="Unassembled WGS sequence"/>
</dbReference>
<dbReference type="PANTHER" id="PTHR10629:SF52">
    <property type="entry name" value="DNA (CYTOSINE-5)-METHYLTRANSFERASE 1"/>
    <property type="match status" value="1"/>
</dbReference>
<protein>
    <recommendedName>
        <fullName evidence="1">DNA (cytosine-5-)-methyltransferase</fullName>
        <ecNumber evidence="1">2.1.1.37</ecNumber>
    </recommendedName>
</protein>
<dbReference type="EC" id="2.1.1.37" evidence="1"/>
<dbReference type="RefSeq" id="WP_183457633.1">
    <property type="nucleotide sequence ID" value="NZ_JACHWZ010000004.1"/>
</dbReference>
<keyword evidence="3 7" id="KW-0808">Transferase</keyword>
<dbReference type="InterPro" id="IPR001525">
    <property type="entry name" value="C5_MeTfrase"/>
</dbReference>
<comment type="catalytic activity">
    <reaction evidence="6">
        <text>a 2'-deoxycytidine in DNA + S-adenosyl-L-methionine = a 5-methyl-2'-deoxycytidine in DNA + S-adenosyl-L-homocysteine + H(+)</text>
        <dbReference type="Rhea" id="RHEA:13681"/>
        <dbReference type="Rhea" id="RHEA-COMP:11369"/>
        <dbReference type="Rhea" id="RHEA-COMP:11370"/>
        <dbReference type="ChEBI" id="CHEBI:15378"/>
        <dbReference type="ChEBI" id="CHEBI:57856"/>
        <dbReference type="ChEBI" id="CHEBI:59789"/>
        <dbReference type="ChEBI" id="CHEBI:85452"/>
        <dbReference type="ChEBI" id="CHEBI:85454"/>
        <dbReference type="EC" id="2.1.1.37"/>
    </reaction>
</comment>
<keyword evidence="4 7" id="KW-0949">S-adenosyl-L-methionine</keyword>
<dbReference type="Gene3D" id="3.40.50.150">
    <property type="entry name" value="Vaccinia Virus protein VP39"/>
    <property type="match status" value="1"/>
</dbReference>
<dbReference type="PROSITE" id="PS51679">
    <property type="entry name" value="SAM_MT_C5"/>
    <property type="match status" value="1"/>
</dbReference>
<name>A0A7W4Z822_9GAMM</name>
<dbReference type="InterPro" id="IPR029063">
    <property type="entry name" value="SAM-dependent_MTases_sf"/>
</dbReference>
<gene>
    <name evidence="9" type="ORF">FHS09_001158</name>
</gene>
<proteinExistence type="inferred from homology"/>
<dbReference type="GO" id="GO:0032259">
    <property type="term" value="P:methylation"/>
    <property type="evidence" value="ECO:0007669"/>
    <property type="project" value="UniProtKB-KW"/>
</dbReference>
<reference evidence="9 10" key="1">
    <citation type="submission" date="2020-08" db="EMBL/GenBank/DDBJ databases">
        <title>Genomic Encyclopedia of Type Strains, Phase III (KMG-III): the genomes of soil and plant-associated and newly described type strains.</title>
        <authorList>
            <person name="Whitman W."/>
        </authorList>
    </citation>
    <scope>NUCLEOTIDE SEQUENCE [LARGE SCALE GENOMIC DNA]</scope>
    <source>
        <strain evidence="9 10">CECT 8799</strain>
    </source>
</reference>
<evidence type="ECO:0000313" key="10">
    <source>
        <dbReference type="Proteomes" id="UP000535937"/>
    </source>
</evidence>
<sequence>MQHEIFLDKYEALSWIKNPKLTPSRKPKREIRFIDLFAGCGGLSYGIHQSSLKNKSKSICALAIDSNKAPLKVYEENIPHEKNSIINKNILDIINIECKSGLTENERTLQKKVGKIDILVGGPPCQGHSNLNNSTRRKDPRNNLYLACLRAVDIFNPNLIIIENVPTVVHSTEGVVQTTEENLKKIGYHVKHLNVNFLDLGIPQSRKRHVLVASKNKEFCESLTPTNKRIQIPTLEDFISDIEPENSMMFQTGKLSKDNIERVKFLFENNLYDLPNELRPSCHKDKTHSYKSSYGRLKYDKPAQTLTSGYGSMGQGRYIHPTERRTINSREAARIQGFPDSFSFSKVSLITELRQMIANSVPPQLTYTICNHFFNHS</sequence>
<accession>A0A7W4Z822</accession>
<dbReference type="GO" id="GO:0009307">
    <property type="term" value="P:DNA restriction-modification system"/>
    <property type="evidence" value="ECO:0007669"/>
    <property type="project" value="UniProtKB-KW"/>
</dbReference>